<organism evidence="5 6">
    <name type="scientific">Candidatus Pullilachnospira stercoravium</name>
    <dbReference type="NCBI Taxonomy" id="2840913"/>
    <lineage>
        <taxon>Bacteria</taxon>
        <taxon>Bacillati</taxon>
        <taxon>Bacillota</taxon>
        <taxon>Clostridia</taxon>
        <taxon>Lachnospirales</taxon>
        <taxon>Lachnospiraceae</taxon>
        <taxon>Lachnospiraceae incertae sedis</taxon>
        <taxon>Candidatus Pullilachnospira</taxon>
    </lineage>
</organism>
<keyword evidence="2" id="KW-0238">DNA-binding</keyword>
<dbReference type="Gene3D" id="1.10.10.60">
    <property type="entry name" value="Homeodomain-like"/>
    <property type="match status" value="1"/>
</dbReference>
<evidence type="ECO:0000256" key="3">
    <source>
        <dbReference type="ARBA" id="ARBA00023163"/>
    </source>
</evidence>
<reference evidence="5" key="1">
    <citation type="submission" date="2020-10" db="EMBL/GenBank/DDBJ databases">
        <authorList>
            <person name="Gilroy R."/>
        </authorList>
    </citation>
    <scope>NUCLEOTIDE SEQUENCE</scope>
    <source>
        <strain evidence="5">ChiBcec2-4451</strain>
    </source>
</reference>
<evidence type="ECO:0000313" key="5">
    <source>
        <dbReference type="EMBL" id="HIV14025.1"/>
    </source>
</evidence>
<gene>
    <name evidence="5" type="ORF">IAA63_12935</name>
</gene>
<evidence type="ECO:0000256" key="2">
    <source>
        <dbReference type="ARBA" id="ARBA00023125"/>
    </source>
</evidence>
<dbReference type="PROSITE" id="PS01124">
    <property type="entry name" value="HTH_ARAC_FAMILY_2"/>
    <property type="match status" value="1"/>
</dbReference>
<feature type="domain" description="HTH araC/xylS-type" evidence="4">
    <location>
        <begin position="28"/>
        <end position="66"/>
    </location>
</feature>
<dbReference type="GO" id="GO:0003700">
    <property type="term" value="F:DNA-binding transcription factor activity"/>
    <property type="evidence" value="ECO:0007669"/>
    <property type="project" value="InterPro"/>
</dbReference>
<dbReference type="AlphaFoldDB" id="A0A9D1NWA4"/>
<dbReference type="SUPFAM" id="SSF46689">
    <property type="entry name" value="Homeodomain-like"/>
    <property type="match status" value="1"/>
</dbReference>
<dbReference type="EMBL" id="DVON01000277">
    <property type="protein sequence ID" value="HIV14025.1"/>
    <property type="molecule type" value="Genomic_DNA"/>
</dbReference>
<proteinExistence type="predicted"/>
<keyword evidence="3" id="KW-0804">Transcription</keyword>
<evidence type="ECO:0000259" key="4">
    <source>
        <dbReference type="PROSITE" id="PS01124"/>
    </source>
</evidence>
<dbReference type="Pfam" id="PF12833">
    <property type="entry name" value="HTH_18"/>
    <property type="match status" value="1"/>
</dbReference>
<evidence type="ECO:0000256" key="1">
    <source>
        <dbReference type="ARBA" id="ARBA00023015"/>
    </source>
</evidence>
<protein>
    <submittedName>
        <fullName evidence="5">Helix-turn-helix domain-containing protein</fullName>
    </submittedName>
</protein>
<dbReference type="InterPro" id="IPR009057">
    <property type="entry name" value="Homeodomain-like_sf"/>
</dbReference>
<dbReference type="PANTHER" id="PTHR43280:SF28">
    <property type="entry name" value="HTH-TYPE TRANSCRIPTIONAL ACTIVATOR RHAS"/>
    <property type="match status" value="1"/>
</dbReference>
<dbReference type="PANTHER" id="PTHR43280">
    <property type="entry name" value="ARAC-FAMILY TRANSCRIPTIONAL REGULATOR"/>
    <property type="match status" value="1"/>
</dbReference>
<name>A0A9D1NWA4_9FIRM</name>
<sequence length="74" mass="8609">MDPFEGVNEQIWFHISRSLLYQHFKQQTPVDYINSQKVARAQELLINGNLNLTEIALQLGFESSSYCFCFVHSL</sequence>
<dbReference type="SMART" id="SM00342">
    <property type="entry name" value="HTH_ARAC"/>
    <property type="match status" value="1"/>
</dbReference>
<dbReference type="InterPro" id="IPR018060">
    <property type="entry name" value="HTH_AraC"/>
</dbReference>
<comment type="caution">
    <text evidence="5">The sequence shown here is derived from an EMBL/GenBank/DDBJ whole genome shotgun (WGS) entry which is preliminary data.</text>
</comment>
<accession>A0A9D1NWA4</accession>
<keyword evidence="1" id="KW-0805">Transcription regulation</keyword>
<dbReference type="GO" id="GO:0043565">
    <property type="term" value="F:sequence-specific DNA binding"/>
    <property type="evidence" value="ECO:0007669"/>
    <property type="project" value="InterPro"/>
</dbReference>
<dbReference type="Proteomes" id="UP000886723">
    <property type="component" value="Unassembled WGS sequence"/>
</dbReference>
<evidence type="ECO:0000313" key="6">
    <source>
        <dbReference type="Proteomes" id="UP000886723"/>
    </source>
</evidence>
<reference evidence="5" key="2">
    <citation type="journal article" date="2021" name="PeerJ">
        <title>Extensive microbial diversity within the chicken gut microbiome revealed by metagenomics and culture.</title>
        <authorList>
            <person name="Gilroy R."/>
            <person name="Ravi A."/>
            <person name="Getino M."/>
            <person name="Pursley I."/>
            <person name="Horton D.L."/>
            <person name="Alikhan N.F."/>
            <person name="Baker D."/>
            <person name="Gharbi K."/>
            <person name="Hall N."/>
            <person name="Watson M."/>
            <person name="Adriaenssens E.M."/>
            <person name="Foster-Nyarko E."/>
            <person name="Jarju S."/>
            <person name="Secka A."/>
            <person name="Antonio M."/>
            <person name="Oren A."/>
            <person name="Chaudhuri R.R."/>
            <person name="La Ragione R."/>
            <person name="Hildebrand F."/>
            <person name="Pallen M.J."/>
        </authorList>
    </citation>
    <scope>NUCLEOTIDE SEQUENCE</scope>
    <source>
        <strain evidence="5">ChiBcec2-4451</strain>
    </source>
</reference>